<dbReference type="OrthoDB" id="10278787at2759"/>
<evidence type="ECO:0000313" key="2">
    <source>
        <dbReference type="EMBL" id="GAU21730.1"/>
    </source>
</evidence>
<protein>
    <submittedName>
        <fullName evidence="2">Uncharacterized protein</fullName>
    </submittedName>
</protein>
<gene>
    <name evidence="2" type="ORF">TSUD_328550</name>
</gene>
<name>A0A2Z6MEX3_TRISU</name>
<keyword evidence="3" id="KW-1185">Reference proteome</keyword>
<feature type="region of interest" description="Disordered" evidence="1">
    <location>
        <begin position="56"/>
        <end position="79"/>
    </location>
</feature>
<reference evidence="3" key="1">
    <citation type="journal article" date="2017" name="Front. Plant Sci.">
        <title>Climate Clever Clovers: New Paradigm to Reduce the Environmental Footprint of Ruminants by Breeding Low Methanogenic Forages Utilizing Haplotype Variation.</title>
        <authorList>
            <person name="Kaur P."/>
            <person name="Appels R."/>
            <person name="Bayer P.E."/>
            <person name="Keeble-Gagnere G."/>
            <person name="Wang J."/>
            <person name="Hirakawa H."/>
            <person name="Shirasawa K."/>
            <person name="Vercoe P."/>
            <person name="Stefanova K."/>
            <person name="Durmic Z."/>
            <person name="Nichols P."/>
            <person name="Revell C."/>
            <person name="Isobe S.N."/>
            <person name="Edwards D."/>
            <person name="Erskine W."/>
        </authorList>
    </citation>
    <scope>NUCLEOTIDE SEQUENCE [LARGE SCALE GENOMIC DNA]</scope>
    <source>
        <strain evidence="3">cv. Daliak</strain>
    </source>
</reference>
<accession>A0A2Z6MEX3</accession>
<dbReference type="EMBL" id="DF973237">
    <property type="protein sequence ID" value="GAU21730.1"/>
    <property type="molecule type" value="Genomic_DNA"/>
</dbReference>
<evidence type="ECO:0000256" key="1">
    <source>
        <dbReference type="SAM" id="MobiDB-lite"/>
    </source>
</evidence>
<organism evidence="2 3">
    <name type="scientific">Trifolium subterraneum</name>
    <name type="common">Subterranean clover</name>
    <dbReference type="NCBI Taxonomy" id="3900"/>
    <lineage>
        <taxon>Eukaryota</taxon>
        <taxon>Viridiplantae</taxon>
        <taxon>Streptophyta</taxon>
        <taxon>Embryophyta</taxon>
        <taxon>Tracheophyta</taxon>
        <taxon>Spermatophyta</taxon>
        <taxon>Magnoliopsida</taxon>
        <taxon>eudicotyledons</taxon>
        <taxon>Gunneridae</taxon>
        <taxon>Pentapetalae</taxon>
        <taxon>rosids</taxon>
        <taxon>fabids</taxon>
        <taxon>Fabales</taxon>
        <taxon>Fabaceae</taxon>
        <taxon>Papilionoideae</taxon>
        <taxon>50 kb inversion clade</taxon>
        <taxon>NPAAA clade</taxon>
        <taxon>Hologalegina</taxon>
        <taxon>IRL clade</taxon>
        <taxon>Trifolieae</taxon>
        <taxon>Trifolium</taxon>
    </lineage>
</organism>
<proteinExistence type="predicted"/>
<evidence type="ECO:0000313" key="3">
    <source>
        <dbReference type="Proteomes" id="UP000242715"/>
    </source>
</evidence>
<dbReference type="Proteomes" id="UP000242715">
    <property type="component" value="Unassembled WGS sequence"/>
</dbReference>
<dbReference type="AlphaFoldDB" id="A0A2Z6MEX3"/>
<sequence length="79" mass="8727">MGRQHMVYTPQRKVATEWVTERSDGPNVLCLGRSADDTPIGCGLARIMHQMIATNGTEDRGGFRTNANRASNVHNEEAK</sequence>